<dbReference type="Proteomes" id="UP000638313">
    <property type="component" value="Unassembled WGS sequence"/>
</dbReference>
<dbReference type="PANTHER" id="PTHR31157">
    <property type="entry name" value="SCP DOMAIN-CONTAINING PROTEIN"/>
    <property type="match status" value="1"/>
</dbReference>
<dbReference type="InterPro" id="IPR035940">
    <property type="entry name" value="CAP_sf"/>
</dbReference>
<dbReference type="Gene3D" id="3.40.33.10">
    <property type="entry name" value="CAP"/>
    <property type="match status" value="1"/>
</dbReference>
<protein>
    <recommendedName>
        <fullName evidence="2">SCP domain-containing protein</fullName>
    </recommendedName>
</protein>
<dbReference type="PANTHER" id="PTHR31157:SF1">
    <property type="entry name" value="SCP DOMAIN-CONTAINING PROTEIN"/>
    <property type="match status" value="1"/>
</dbReference>
<keyword evidence="4" id="KW-1185">Reference proteome</keyword>
<feature type="signal peptide" evidence="1">
    <location>
        <begin position="1"/>
        <end position="33"/>
    </location>
</feature>
<name>A0A919EA19_9ACTN</name>
<feature type="chain" id="PRO_5037218393" description="SCP domain-containing protein" evidence="1">
    <location>
        <begin position="34"/>
        <end position="167"/>
    </location>
</feature>
<reference evidence="3" key="1">
    <citation type="journal article" date="2014" name="Int. J. Syst. Evol. Microbiol.">
        <title>Complete genome sequence of Corynebacterium casei LMG S-19264T (=DSM 44701T), isolated from a smear-ripened cheese.</title>
        <authorList>
            <consortium name="US DOE Joint Genome Institute (JGI-PGF)"/>
            <person name="Walter F."/>
            <person name="Albersmeier A."/>
            <person name="Kalinowski J."/>
            <person name="Ruckert C."/>
        </authorList>
    </citation>
    <scope>NUCLEOTIDE SEQUENCE</scope>
    <source>
        <strain evidence="3">JCM 4059</strain>
    </source>
</reference>
<dbReference type="SUPFAM" id="SSF55797">
    <property type="entry name" value="PR-1-like"/>
    <property type="match status" value="1"/>
</dbReference>
<organism evidence="3 4">
    <name type="scientific">Streptomyces mashuensis</name>
    <dbReference type="NCBI Taxonomy" id="33904"/>
    <lineage>
        <taxon>Bacteria</taxon>
        <taxon>Bacillati</taxon>
        <taxon>Actinomycetota</taxon>
        <taxon>Actinomycetes</taxon>
        <taxon>Kitasatosporales</taxon>
        <taxon>Streptomycetaceae</taxon>
        <taxon>Streptomyces</taxon>
    </lineage>
</organism>
<feature type="domain" description="SCP" evidence="2">
    <location>
        <begin position="50"/>
        <end position="164"/>
    </location>
</feature>
<dbReference type="AlphaFoldDB" id="A0A919EA19"/>
<dbReference type="Pfam" id="PF00188">
    <property type="entry name" value="CAP"/>
    <property type="match status" value="1"/>
</dbReference>
<evidence type="ECO:0000313" key="3">
    <source>
        <dbReference type="EMBL" id="GHF27439.1"/>
    </source>
</evidence>
<proteinExistence type="predicted"/>
<dbReference type="RefSeq" id="WP_190127709.1">
    <property type="nucleotide sequence ID" value="NZ_BNBD01000001.1"/>
</dbReference>
<keyword evidence="1" id="KW-0732">Signal</keyword>
<evidence type="ECO:0000259" key="2">
    <source>
        <dbReference type="Pfam" id="PF00188"/>
    </source>
</evidence>
<reference evidence="3" key="2">
    <citation type="submission" date="2020-09" db="EMBL/GenBank/DDBJ databases">
        <authorList>
            <person name="Sun Q."/>
            <person name="Ohkuma M."/>
        </authorList>
    </citation>
    <scope>NUCLEOTIDE SEQUENCE</scope>
    <source>
        <strain evidence="3">JCM 4059</strain>
    </source>
</reference>
<dbReference type="InterPro" id="IPR014044">
    <property type="entry name" value="CAP_dom"/>
</dbReference>
<comment type="caution">
    <text evidence="3">The sequence shown here is derived from an EMBL/GenBank/DDBJ whole genome shotgun (WGS) entry which is preliminary data.</text>
</comment>
<sequence length="167" mass="17824">MPSCISTRTARLVIATAAAGVAGILAWAPAAQAAPAAAVPQDGARQKITDLVNKERHEAGCAPVRLNDQLNLAAQRHSDDMANRHFFSHTNPDGPGPGKRITAAGYRWTAYGENIAYGQPTAADVMNDWMHSDGHRENILDCSFTEIGVGINHAPGGPRWTQEFGAR</sequence>
<evidence type="ECO:0000256" key="1">
    <source>
        <dbReference type="SAM" id="SignalP"/>
    </source>
</evidence>
<dbReference type="EMBL" id="BNBD01000001">
    <property type="protein sequence ID" value="GHF27439.1"/>
    <property type="molecule type" value="Genomic_DNA"/>
</dbReference>
<evidence type="ECO:0000313" key="4">
    <source>
        <dbReference type="Proteomes" id="UP000638313"/>
    </source>
</evidence>
<gene>
    <name evidence="3" type="ORF">GCM10010218_05500</name>
</gene>
<dbReference type="CDD" id="cd05379">
    <property type="entry name" value="CAP_bacterial"/>
    <property type="match status" value="1"/>
</dbReference>
<accession>A0A919EA19</accession>